<dbReference type="InterPro" id="IPR044505">
    <property type="entry name" value="GlgX_Isoamylase_N_E_set"/>
</dbReference>
<dbReference type="SMART" id="SM00642">
    <property type="entry name" value="Aamy"/>
    <property type="match status" value="1"/>
</dbReference>
<dbReference type="Pfam" id="PF00128">
    <property type="entry name" value="Alpha-amylase"/>
    <property type="match status" value="1"/>
</dbReference>
<dbReference type="GO" id="GO:0005975">
    <property type="term" value="P:carbohydrate metabolic process"/>
    <property type="evidence" value="ECO:0007669"/>
    <property type="project" value="InterPro"/>
</dbReference>
<dbReference type="EMBL" id="AAMD01000112">
    <property type="protein sequence ID" value="EAU64550.1"/>
    <property type="molecule type" value="Genomic_DNA"/>
</dbReference>
<dbReference type="Gene3D" id="3.20.20.80">
    <property type="entry name" value="Glycosidases"/>
    <property type="match status" value="1"/>
</dbReference>
<dbReference type="CDD" id="cd11326">
    <property type="entry name" value="AmyAc_Glg_debranch"/>
    <property type="match status" value="1"/>
</dbReference>
<dbReference type="InterPro" id="IPR048644">
    <property type="entry name" value="Isoamylase_C"/>
</dbReference>
<evidence type="ECO:0000313" key="5">
    <source>
        <dbReference type="Proteomes" id="UP000032702"/>
    </source>
</evidence>
<dbReference type="SUPFAM" id="SSF51445">
    <property type="entry name" value="(Trans)glycosidases"/>
    <property type="match status" value="1"/>
</dbReference>
<sequence length="827" mass="89712">MVEGCSTGERGPPVALFATALGVVPIMMTSIRNLGRAWSALPWRPLLAVGLGAALSACGASDPAAALLEEGPPVLGGQEQQAVSWTLGARYDASKSNISFQVYSKNATRIDLYIYATAYGAQEVVSYEMTTVPDTGLWSKTVSVATLQNTYKITGPVYYGYRAWGKNWPFSTAWTKGSAAGFIADVDGSGNRFNPNKVLLDPYALEISHDPSNPQSTDGSVFASGPGTRNIDSGPRVPKGIVLAGDSQSIGTRPTRAFKDDVIYEVHVRGLTRNDSSIDPAYRGTYKGAGLKAPALAALGVTAVEFLPLHETENDANDNAVGTPGDNYWGYMSLNYFAPDRRYAYDTKAGGPTREFKEMVKAFHDNGIKVFVDVVYNHTGEGGAWKAGDSSTYNVISFRGLDNATYYSLTGDKQFNWDNTGVGGNYNTYNPKAQDLIIHSLAYWKDTLGVDGFRFDLASVLGNAQEHGGFNFVRDNSNTALNRIIRDLGPRPGSGGAGTDFIAEPWAIGGNSYQVGNFPAGWAEWNGIFRDTFRKDQNQLGVETVTPGQLATRFTGSADLYGEGNGDTRKPYHSVNFMVAHDGFTLKDLYSCNSKNNNQPWPYGPSDGGDDNNHSWDQGGNAADQRKAARNGFAFLMLSAGVPMFNGGDEFLRSQACNNNAYNLDSDKNWLNYSLSADQTKFKTFAQRLIAFRKAHPALRPANFYLSTDTNGNVMEQHRWFKPDGYVPDAGYFNNGSNHAIAFRIDGTEFNDSASALYVAYNGWSDNVNFNLPWPGNGKNWYRVADTCPWAETDGVNAVAPGAETLLGGEGYSYGLCGRGVLLLIAK</sequence>
<comment type="similarity">
    <text evidence="1">Belongs to the glycosyl hydrolase 13 family.</text>
</comment>
<dbReference type="PANTHER" id="PTHR43002">
    <property type="entry name" value="GLYCOGEN DEBRANCHING ENZYME"/>
    <property type="match status" value="1"/>
</dbReference>
<protein>
    <submittedName>
        <fullName evidence="4">Isoamylase</fullName>
        <ecNumber evidence="4">3.2.1.68</ecNumber>
    </submittedName>
</protein>
<dbReference type="InterPro" id="IPR013783">
    <property type="entry name" value="Ig-like_fold"/>
</dbReference>
<dbReference type="Gene3D" id="2.60.40.10">
    <property type="entry name" value="Immunoglobulins"/>
    <property type="match status" value="1"/>
</dbReference>
<dbReference type="CDD" id="cd02856">
    <property type="entry name" value="E_set_GDE_Isoamylase_N"/>
    <property type="match status" value="1"/>
</dbReference>
<dbReference type="Pfam" id="PF21331">
    <property type="entry name" value="Isoamylase_C"/>
    <property type="match status" value="1"/>
</dbReference>
<dbReference type="InterPro" id="IPR014756">
    <property type="entry name" value="Ig_E-set"/>
</dbReference>
<reference evidence="4 5" key="1">
    <citation type="submission" date="2006-04" db="EMBL/GenBank/DDBJ databases">
        <authorList>
            <person name="Nierman W.C."/>
        </authorList>
    </citation>
    <scope>NUCLEOTIDE SEQUENCE [LARGE SCALE GENOMIC DNA]</scope>
    <source>
        <strain evidence="4 5">DW4/3-1</strain>
    </source>
</reference>
<dbReference type="SUPFAM" id="SSF81296">
    <property type="entry name" value="E set domains"/>
    <property type="match status" value="1"/>
</dbReference>
<evidence type="ECO:0000259" key="3">
    <source>
        <dbReference type="SMART" id="SM00642"/>
    </source>
</evidence>
<evidence type="ECO:0000313" key="4">
    <source>
        <dbReference type="EMBL" id="EAU64550.1"/>
    </source>
</evidence>
<dbReference type="InterPro" id="IPR013780">
    <property type="entry name" value="Glyco_hydro_b"/>
</dbReference>
<organism evidence="4 5">
    <name type="scientific">Stigmatella aurantiaca (strain DW4/3-1)</name>
    <dbReference type="NCBI Taxonomy" id="378806"/>
    <lineage>
        <taxon>Bacteria</taxon>
        <taxon>Pseudomonadati</taxon>
        <taxon>Myxococcota</taxon>
        <taxon>Myxococcia</taxon>
        <taxon>Myxococcales</taxon>
        <taxon>Cystobacterineae</taxon>
        <taxon>Archangiaceae</taxon>
        <taxon>Stigmatella</taxon>
    </lineage>
</organism>
<dbReference type="Gene3D" id="2.60.40.1180">
    <property type="entry name" value="Golgi alpha-mannosidase II"/>
    <property type="match status" value="1"/>
</dbReference>
<gene>
    <name evidence="4" type="ORF">STIAU_6294</name>
</gene>
<dbReference type="InterPro" id="IPR017853">
    <property type="entry name" value="GH"/>
</dbReference>
<keyword evidence="4" id="KW-0378">Hydrolase</keyword>
<evidence type="ECO:0000256" key="1">
    <source>
        <dbReference type="ARBA" id="ARBA00008061"/>
    </source>
</evidence>
<dbReference type="SUPFAM" id="SSF51011">
    <property type="entry name" value="Glycosyl hydrolase domain"/>
    <property type="match status" value="1"/>
</dbReference>
<accession>Q08VP5</accession>
<evidence type="ECO:0000256" key="2">
    <source>
        <dbReference type="SAM" id="MobiDB-lite"/>
    </source>
</evidence>
<dbReference type="PATRIC" id="fig|378806.16.peg.3516"/>
<dbReference type="EC" id="3.2.1.68" evidence="4"/>
<dbReference type="AlphaFoldDB" id="Q08VP5"/>
<feature type="region of interest" description="Disordered" evidence="2">
    <location>
        <begin position="597"/>
        <end position="623"/>
    </location>
</feature>
<dbReference type="GO" id="GO:0019156">
    <property type="term" value="F:isoamylase activity"/>
    <property type="evidence" value="ECO:0007669"/>
    <property type="project" value="UniProtKB-EC"/>
</dbReference>
<comment type="caution">
    <text evidence="4">The sequence shown here is derived from an EMBL/GenBank/DDBJ whole genome shotgun (WGS) entry which is preliminary data.</text>
</comment>
<dbReference type="Proteomes" id="UP000032702">
    <property type="component" value="Unassembled WGS sequence"/>
</dbReference>
<name>Q08VP5_STIAD</name>
<keyword evidence="4" id="KW-0326">Glycosidase</keyword>
<feature type="domain" description="Glycosyl hydrolase family 13 catalytic" evidence="3">
    <location>
        <begin position="265"/>
        <end position="693"/>
    </location>
</feature>
<dbReference type="InterPro" id="IPR006047">
    <property type="entry name" value="GH13_cat_dom"/>
</dbReference>
<proteinExistence type="inferred from homology"/>